<comment type="caution">
    <text evidence="5">The sequence shown here is derived from an EMBL/GenBank/DDBJ whole genome shotgun (WGS) entry which is preliminary data.</text>
</comment>
<feature type="region of interest" description="Disordered" evidence="3">
    <location>
        <begin position="219"/>
        <end position="249"/>
    </location>
</feature>
<feature type="active site" description="Nucleophile" evidence="2">
    <location>
        <position position="24"/>
    </location>
</feature>
<proteinExistence type="inferred from homology"/>
<dbReference type="EMBL" id="JZWV01000511">
    <property type="protein sequence ID" value="KJY31180.1"/>
    <property type="molecule type" value="Genomic_DNA"/>
</dbReference>
<evidence type="ECO:0000313" key="6">
    <source>
        <dbReference type="Proteomes" id="UP000033551"/>
    </source>
</evidence>
<protein>
    <recommendedName>
        <fullName evidence="1">2-hydroxychromene-2-carboxylate isomerase</fullName>
        <ecNumber evidence="1">5.99.1.4</ecNumber>
    </recommendedName>
</protein>
<dbReference type="InterPro" id="IPR001853">
    <property type="entry name" value="DSBA-like_thioredoxin_dom"/>
</dbReference>
<feature type="domain" description="DSBA-like thioredoxin" evidence="4">
    <location>
        <begin position="18"/>
        <end position="209"/>
    </location>
</feature>
<comment type="catalytic activity">
    <reaction evidence="1">
        <text>2-hydroxychromene-2-carboxylate = (3E)-4-(2-hydroxyphenyl)-2-oxobut-3-enoate</text>
        <dbReference type="Rhea" id="RHEA:27401"/>
        <dbReference type="ChEBI" id="CHEBI:59350"/>
        <dbReference type="ChEBI" id="CHEBI:59353"/>
        <dbReference type="EC" id="5.99.1.4"/>
    </reaction>
</comment>
<dbReference type="GO" id="GO:0006749">
    <property type="term" value="P:glutathione metabolic process"/>
    <property type="evidence" value="ECO:0007669"/>
    <property type="project" value="TreeGrafter"/>
</dbReference>
<evidence type="ECO:0000256" key="1">
    <source>
        <dbReference type="PIRNR" id="PIRNR006386"/>
    </source>
</evidence>
<dbReference type="GO" id="GO:0004602">
    <property type="term" value="F:glutathione peroxidase activity"/>
    <property type="evidence" value="ECO:0007669"/>
    <property type="project" value="TreeGrafter"/>
</dbReference>
<dbReference type="RefSeq" id="WP_045948663.1">
    <property type="nucleotide sequence ID" value="NZ_JZWV01000511.1"/>
</dbReference>
<sequence length="249" mass="27746">MSEAAPSPGARRQAPPRFYFSLRSPYSWLAHQELLARHPDVVERLEWRPFWEPDEESARALEAAGGRFPYVAMSREKHLYILQDVRRLTRERGLEPTWPVDREPCWEVPHLAWLVAQDAGRGPEFVGRVYRARWQEGRDICDPSVIGELGAELGLPAERLAGAARDPELRARGVSALLDVWRDGVFGVPFLIDGHDKFWGTDRISDFARSVRGRATRDGNRKCAKAGSPNAPADTVARSADGGHAGGCG</sequence>
<evidence type="ECO:0000256" key="3">
    <source>
        <dbReference type="SAM" id="MobiDB-lite"/>
    </source>
</evidence>
<dbReference type="AlphaFoldDB" id="A0A0F4JAF9"/>
<dbReference type="InterPro" id="IPR051924">
    <property type="entry name" value="GST_Kappa/NadH"/>
</dbReference>
<dbReference type="OrthoDB" id="5244108at2"/>
<organism evidence="5 6">
    <name type="scientific">Streptomyces katrae</name>
    <dbReference type="NCBI Taxonomy" id="68223"/>
    <lineage>
        <taxon>Bacteria</taxon>
        <taxon>Bacillati</taxon>
        <taxon>Actinomycetota</taxon>
        <taxon>Actinomycetes</taxon>
        <taxon>Kitasatosporales</taxon>
        <taxon>Streptomycetaceae</taxon>
        <taxon>Streptomyces</taxon>
    </lineage>
</organism>
<dbReference type="Pfam" id="PF01323">
    <property type="entry name" value="DSBA"/>
    <property type="match status" value="1"/>
</dbReference>
<keyword evidence="1 5" id="KW-0413">Isomerase</keyword>
<accession>A0A0F4JAF9</accession>
<dbReference type="GO" id="GO:0018845">
    <property type="term" value="F:2-hydroxychromene-2-carboxylate isomerase activity"/>
    <property type="evidence" value="ECO:0007669"/>
    <property type="project" value="UniProtKB-UniRule"/>
</dbReference>
<dbReference type="PATRIC" id="fig|68223.7.peg.8336"/>
<dbReference type="Proteomes" id="UP000033551">
    <property type="component" value="Unassembled WGS sequence"/>
</dbReference>
<dbReference type="GO" id="GO:0004364">
    <property type="term" value="F:glutathione transferase activity"/>
    <property type="evidence" value="ECO:0007669"/>
    <property type="project" value="TreeGrafter"/>
</dbReference>
<evidence type="ECO:0000313" key="5">
    <source>
        <dbReference type="EMBL" id="KJY31180.1"/>
    </source>
</evidence>
<gene>
    <name evidence="5" type="ORF">VR44_18635</name>
</gene>
<evidence type="ECO:0000259" key="4">
    <source>
        <dbReference type="Pfam" id="PF01323"/>
    </source>
</evidence>
<evidence type="ECO:0000256" key="2">
    <source>
        <dbReference type="PIRSR" id="PIRSR006386-1"/>
    </source>
</evidence>
<dbReference type="InterPro" id="IPR036249">
    <property type="entry name" value="Thioredoxin-like_sf"/>
</dbReference>
<reference evidence="5 6" key="1">
    <citation type="submission" date="2015-02" db="EMBL/GenBank/DDBJ databases">
        <authorList>
            <person name="Ju K.-S."/>
            <person name="Doroghazi J.R."/>
            <person name="Metcalf W."/>
        </authorList>
    </citation>
    <scope>NUCLEOTIDE SEQUENCE [LARGE SCALE GENOMIC DNA]</scope>
    <source>
        <strain evidence="5 6">NRRL ISP-5550</strain>
    </source>
</reference>
<dbReference type="InterPro" id="IPR014440">
    <property type="entry name" value="HCCAis_GSTk"/>
</dbReference>
<dbReference type="PIRSF" id="PIRSF006386">
    <property type="entry name" value="HCCAis_GSTk"/>
    <property type="match status" value="1"/>
</dbReference>
<keyword evidence="6" id="KW-1185">Reference proteome</keyword>
<name>A0A0F4JAF9_9ACTN</name>
<dbReference type="PANTHER" id="PTHR42943:SF2">
    <property type="entry name" value="GLUTATHIONE S-TRANSFERASE KAPPA 1"/>
    <property type="match status" value="1"/>
</dbReference>
<dbReference type="PANTHER" id="PTHR42943">
    <property type="entry name" value="GLUTATHIONE S-TRANSFERASE KAPPA"/>
    <property type="match status" value="1"/>
</dbReference>
<comment type="similarity">
    <text evidence="1">Belongs to the GST superfamily. NadH family.</text>
</comment>
<dbReference type="Gene3D" id="3.40.30.10">
    <property type="entry name" value="Glutaredoxin"/>
    <property type="match status" value="1"/>
</dbReference>
<dbReference type="EC" id="5.99.1.4" evidence="1"/>
<dbReference type="SUPFAM" id="SSF52833">
    <property type="entry name" value="Thioredoxin-like"/>
    <property type="match status" value="1"/>
</dbReference>